<feature type="binding site" evidence="8">
    <location>
        <position position="142"/>
    </location>
    <ligand>
        <name>IMP</name>
        <dbReference type="ChEBI" id="CHEBI:58053"/>
        <note>ligand shared between dimeric partners</note>
    </ligand>
</feature>
<evidence type="ECO:0000256" key="1">
    <source>
        <dbReference type="ARBA" id="ARBA00011738"/>
    </source>
</evidence>
<feature type="binding site" evidence="8">
    <location>
        <position position="304"/>
    </location>
    <ligand>
        <name>GTP</name>
        <dbReference type="ChEBI" id="CHEBI:37565"/>
    </ligand>
</feature>
<dbReference type="RefSeq" id="WP_092886325.1">
    <property type="nucleotide sequence ID" value="NZ_FOOI01000013.1"/>
</dbReference>
<feature type="active site" description="Proton donor" evidence="8">
    <location>
        <position position="41"/>
    </location>
</feature>
<comment type="catalytic activity">
    <reaction evidence="8 10">
        <text>IMP + L-aspartate + GTP = N(6)-(1,2-dicarboxyethyl)-AMP + GDP + phosphate + 2 H(+)</text>
        <dbReference type="Rhea" id="RHEA:15753"/>
        <dbReference type="ChEBI" id="CHEBI:15378"/>
        <dbReference type="ChEBI" id="CHEBI:29991"/>
        <dbReference type="ChEBI" id="CHEBI:37565"/>
        <dbReference type="ChEBI" id="CHEBI:43474"/>
        <dbReference type="ChEBI" id="CHEBI:57567"/>
        <dbReference type="ChEBI" id="CHEBI:58053"/>
        <dbReference type="ChEBI" id="CHEBI:58189"/>
        <dbReference type="EC" id="6.3.4.4"/>
    </reaction>
</comment>
<feature type="active site" evidence="9">
    <location>
        <position position="139"/>
    </location>
</feature>
<dbReference type="Pfam" id="PF00709">
    <property type="entry name" value="Adenylsucc_synt"/>
    <property type="match status" value="1"/>
</dbReference>
<dbReference type="EMBL" id="FOOI01000013">
    <property type="protein sequence ID" value="SFH18720.1"/>
    <property type="molecule type" value="Genomic_DNA"/>
</dbReference>
<keyword evidence="6 8" id="KW-0460">Magnesium</keyword>
<dbReference type="SMART" id="SM00788">
    <property type="entry name" value="Adenylsucc_synt"/>
    <property type="match status" value="1"/>
</dbReference>
<feature type="binding site" evidence="8">
    <location>
        <begin position="298"/>
        <end position="304"/>
    </location>
    <ligand>
        <name>substrate</name>
    </ligand>
</feature>
<evidence type="ECO:0000313" key="13">
    <source>
        <dbReference type="Proteomes" id="UP000199052"/>
    </source>
</evidence>
<dbReference type="PROSITE" id="PS01266">
    <property type="entry name" value="ADENYLOSUCCIN_SYN_1"/>
    <property type="match status" value="1"/>
</dbReference>
<protein>
    <recommendedName>
        <fullName evidence="8 10">Adenylosuccinate synthetase</fullName>
        <shortName evidence="8">AMPSase</shortName>
        <shortName evidence="8">AdSS</shortName>
        <ecNumber evidence="8 10">6.3.4.4</ecNumber>
    </recommendedName>
    <alternativeName>
        <fullName evidence="8">IMP--aspartate ligase</fullName>
    </alternativeName>
</protein>
<dbReference type="Proteomes" id="UP000533017">
    <property type="component" value="Unassembled WGS sequence"/>
</dbReference>
<feature type="binding site" description="in other chain" evidence="8">
    <location>
        <position position="223"/>
    </location>
    <ligand>
        <name>IMP</name>
        <dbReference type="ChEBI" id="CHEBI:58053"/>
        <note>ligand shared between dimeric partners</note>
    </ligand>
</feature>
<feature type="binding site" evidence="8">
    <location>
        <position position="40"/>
    </location>
    <ligand>
        <name>Mg(2+)</name>
        <dbReference type="ChEBI" id="CHEBI:18420"/>
    </ligand>
</feature>
<evidence type="ECO:0000256" key="3">
    <source>
        <dbReference type="ARBA" id="ARBA00022723"/>
    </source>
</evidence>
<dbReference type="GO" id="GO:0044208">
    <property type="term" value="P:'de novo' AMP biosynthetic process"/>
    <property type="evidence" value="ECO:0007669"/>
    <property type="project" value="UniProtKB-UniRule"/>
</dbReference>
<dbReference type="InterPro" id="IPR033128">
    <property type="entry name" value="Adenylosuccin_syn_Lys_AS"/>
</dbReference>
<dbReference type="Gene3D" id="1.10.300.10">
    <property type="entry name" value="Adenylosuccinate Synthetase, subunit A, domain 2"/>
    <property type="match status" value="1"/>
</dbReference>
<feature type="binding site" description="in other chain" evidence="8">
    <location>
        <position position="302"/>
    </location>
    <ligand>
        <name>IMP</name>
        <dbReference type="ChEBI" id="CHEBI:58053"/>
        <note>ligand shared between dimeric partners</note>
    </ligand>
</feature>
<dbReference type="InterPro" id="IPR042110">
    <property type="entry name" value="Adenylosuccinate_synth_dom2"/>
</dbReference>
<feature type="binding site" evidence="8">
    <location>
        <begin position="40"/>
        <end position="42"/>
    </location>
    <ligand>
        <name>GTP</name>
        <dbReference type="ChEBI" id="CHEBI:37565"/>
    </ligand>
</feature>
<dbReference type="Gene3D" id="3.40.440.10">
    <property type="entry name" value="Adenylosuccinate Synthetase, subunit A, domain 1"/>
    <property type="match status" value="1"/>
</dbReference>
<accession>A0A1I2XYY8</accession>
<keyword evidence="14" id="KW-1185">Reference proteome</keyword>
<evidence type="ECO:0000256" key="2">
    <source>
        <dbReference type="ARBA" id="ARBA00022598"/>
    </source>
</evidence>
<comment type="function">
    <text evidence="8">Plays an important role in the de novo pathway of purine nucleotide biosynthesis. Catalyzes the first committed step in the biosynthesis of AMP from IMP.</text>
</comment>
<feature type="binding site" description="in other chain" evidence="8">
    <location>
        <position position="128"/>
    </location>
    <ligand>
        <name>IMP</name>
        <dbReference type="ChEBI" id="CHEBI:58053"/>
        <note>ligand shared between dimeric partners</note>
    </ligand>
</feature>
<comment type="similarity">
    <text evidence="8 10">Belongs to the adenylosuccinate synthetase family.</text>
</comment>
<dbReference type="FunFam" id="1.10.300.10:FF:000001">
    <property type="entry name" value="Adenylosuccinate synthetase"/>
    <property type="match status" value="1"/>
</dbReference>
<organism evidence="12 13">
    <name type="scientific">Actinopolymorpha cephalotaxi</name>
    <dbReference type="NCBI Taxonomy" id="504797"/>
    <lineage>
        <taxon>Bacteria</taxon>
        <taxon>Bacillati</taxon>
        <taxon>Actinomycetota</taxon>
        <taxon>Actinomycetes</taxon>
        <taxon>Propionibacteriales</taxon>
        <taxon>Actinopolymorphaceae</taxon>
        <taxon>Actinopolymorpha</taxon>
    </lineage>
</organism>
<dbReference type="UniPathway" id="UPA00075">
    <property type="reaction ID" value="UER00335"/>
</dbReference>
<evidence type="ECO:0000256" key="5">
    <source>
        <dbReference type="ARBA" id="ARBA00022755"/>
    </source>
</evidence>
<feature type="active site" description="Proton acceptor" evidence="8">
    <location>
        <position position="13"/>
    </location>
</feature>
<feature type="binding site" evidence="8">
    <location>
        <begin position="330"/>
        <end position="332"/>
    </location>
    <ligand>
        <name>GTP</name>
        <dbReference type="ChEBI" id="CHEBI:37565"/>
    </ligand>
</feature>
<feature type="binding site" evidence="8">
    <location>
        <begin position="12"/>
        <end position="18"/>
    </location>
    <ligand>
        <name>GTP</name>
        <dbReference type="ChEBI" id="CHEBI:37565"/>
    </ligand>
</feature>
<comment type="cofactor">
    <cofactor evidence="8">
        <name>Mg(2+)</name>
        <dbReference type="ChEBI" id="CHEBI:18420"/>
    </cofactor>
    <text evidence="8">Binds 1 Mg(2+) ion per subunit.</text>
</comment>
<dbReference type="FunFam" id="3.90.170.10:FF:000001">
    <property type="entry name" value="Adenylosuccinate synthetase"/>
    <property type="match status" value="1"/>
</dbReference>
<keyword evidence="4 8" id="KW-0547">Nucleotide-binding</keyword>
<dbReference type="STRING" id="504797.SAMN05421678_113138"/>
<evidence type="ECO:0000256" key="10">
    <source>
        <dbReference type="RuleBase" id="RU000520"/>
    </source>
</evidence>
<dbReference type="HAMAP" id="MF_00011">
    <property type="entry name" value="Adenylosucc_synth"/>
    <property type="match status" value="1"/>
</dbReference>
<sequence length="427" mass="46217">MPAIVLVGAQWGDEGKGKVTDLLGGSVDYCVRYQGGNNAGHTVVVDGESYAVHLLPSGVITPDCVPMIGNGVVVDPAVLLDEIAMLESRGVSCDRLLISANAHLIAPYHATVDKVTERFLGKNQIGTTGRGIGPTYADKVNRVGVRVQDLFDPHILRQKVEGALEQKNHLLVKVYNRRAITVDEIVEGFLRYADELRPKVTDTSAVLNRALDDGKVVLLEGAQATMLDVDHGTYPFVTSSNPTAGGACIGAGVGPTRIDRVVGVLKAYTTRVGAGPFPTELHDADGEHLRKVGGEYGVTTGRARRCGWFDAVIARYSTRINGFTDYFVTKLDVLSGFERVPVCVGYEVDGVRHDEMPMTQTDFHHARPIFEYLDGWWEDISGCRTFDDLPKAAQAYVHRLEELIGAPVAGIGVGPGRDEVISLRPLV</sequence>
<keyword evidence="5 8" id="KW-0658">Purine biosynthesis</keyword>
<dbReference type="NCBIfam" id="TIGR00184">
    <property type="entry name" value="purA"/>
    <property type="match status" value="1"/>
</dbReference>
<dbReference type="EC" id="6.3.4.4" evidence="8 10"/>
<feature type="binding site" description="in other chain" evidence="8">
    <location>
        <position position="238"/>
    </location>
    <ligand>
        <name>IMP</name>
        <dbReference type="ChEBI" id="CHEBI:58053"/>
        <note>ligand shared between dimeric partners</note>
    </ligand>
</feature>
<dbReference type="GO" id="GO:0004019">
    <property type="term" value="F:adenylosuccinate synthase activity"/>
    <property type="evidence" value="ECO:0007669"/>
    <property type="project" value="UniProtKB-UniRule"/>
</dbReference>
<dbReference type="GO" id="GO:0000287">
    <property type="term" value="F:magnesium ion binding"/>
    <property type="evidence" value="ECO:0007669"/>
    <property type="project" value="UniProtKB-UniRule"/>
</dbReference>
<dbReference type="NCBIfam" id="NF002223">
    <property type="entry name" value="PRK01117.1"/>
    <property type="match status" value="1"/>
</dbReference>
<comment type="subcellular location">
    <subcellularLocation>
        <location evidence="8">Cytoplasm</location>
    </subcellularLocation>
</comment>
<feature type="binding site" description="in other chain" evidence="8">
    <location>
        <begin position="13"/>
        <end position="16"/>
    </location>
    <ligand>
        <name>IMP</name>
        <dbReference type="ChEBI" id="CHEBI:58053"/>
        <note>ligand shared between dimeric partners</note>
    </ligand>
</feature>
<dbReference type="GO" id="GO:0046040">
    <property type="term" value="P:IMP metabolic process"/>
    <property type="evidence" value="ECO:0007669"/>
    <property type="project" value="TreeGrafter"/>
</dbReference>
<name>A0A1I2XYY8_9ACTN</name>
<keyword evidence="8" id="KW-0963">Cytoplasm</keyword>
<comment type="pathway">
    <text evidence="8 10">Purine metabolism; AMP biosynthesis via de novo pathway; AMP from IMP: step 1/2.</text>
</comment>
<reference evidence="11 14" key="2">
    <citation type="submission" date="2020-07" db="EMBL/GenBank/DDBJ databases">
        <title>Sequencing the genomes of 1000 actinobacteria strains.</title>
        <authorList>
            <person name="Klenk H.-P."/>
        </authorList>
    </citation>
    <scope>NUCLEOTIDE SEQUENCE [LARGE SCALE GENOMIC DNA]</scope>
    <source>
        <strain evidence="11 14">DSM 45117</strain>
    </source>
</reference>
<dbReference type="CDD" id="cd03108">
    <property type="entry name" value="AdSS"/>
    <property type="match status" value="1"/>
</dbReference>
<dbReference type="SUPFAM" id="SSF52540">
    <property type="entry name" value="P-loop containing nucleoside triphosphate hydrolases"/>
    <property type="match status" value="1"/>
</dbReference>
<dbReference type="AlphaFoldDB" id="A0A1I2XYY8"/>
<feature type="binding site" description="in other chain" evidence="8">
    <location>
        <begin position="38"/>
        <end position="41"/>
    </location>
    <ligand>
        <name>IMP</name>
        <dbReference type="ChEBI" id="CHEBI:58053"/>
        <note>ligand shared between dimeric partners</note>
    </ligand>
</feature>
<reference evidence="12 13" key="1">
    <citation type="submission" date="2016-10" db="EMBL/GenBank/DDBJ databases">
        <authorList>
            <person name="de Groot N.N."/>
        </authorList>
    </citation>
    <scope>NUCLEOTIDE SEQUENCE [LARGE SCALE GENOMIC DNA]</scope>
    <source>
        <strain evidence="12 13">CPCC 202808</strain>
    </source>
</reference>
<evidence type="ECO:0000256" key="9">
    <source>
        <dbReference type="PROSITE-ProRule" id="PRU10134"/>
    </source>
</evidence>
<dbReference type="Proteomes" id="UP000199052">
    <property type="component" value="Unassembled WGS sequence"/>
</dbReference>
<dbReference type="GO" id="GO:0005737">
    <property type="term" value="C:cytoplasm"/>
    <property type="evidence" value="ECO:0007669"/>
    <property type="project" value="UniProtKB-SubCell"/>
</dbReference>
<dbReference type="InterPro" id="IPR042111">
    <property type="entry name" value="Adenylosuccinate_synth_dom3"/>
</dbReference>
<dbReference type="InterPro" id="IPR042109">
    <property type="entry name" value="Adenylosuccinate_synth_dom1"/>
</dbReference>
<dbReference type="InterPro" id="IPR027417">
    <property type="entry name" value="P-loop_NTPase"/>
</dbReference>
<dbReference type="OrthoDB" id="9807553at2"/>
<dbReference type="PROSITE" id="PS00513">
    <property type="entry name" value="ADENYLOSUCCIN_SYN_2"/>
    <property type="match status" value="1"/>
</dbReference>
<dbReference type="GO" id="GO:0005525">
    <property type="term" value="F:GTP binding"/>
    <property type="evidence" value="ECO:0007669"/>
    <property type="project" value="UniProtKB-UniRule"/>
</dbReference>
<evidence type="ECO:0000256" key="8">
    <source>
        <dbReference type="HAMAP-Rule" id="MF_00011"/>
    </source>
</evidence>
<evidence type="ECO:0000256" key="4">
    <source>
        <dbReference type="ARBA" id="ARBA00022741"/>
    </source>
</evidence>
<dbReference type="InterPro" id="IPR018220">
    <property type="entry name" value="Adenylosuccin_syn_GTP-bd"/>
</dbReference>
<dbReference type="PANTHER" id="PTHR11846:SF0">
    <property type="entry name" value="ADENYLOSUCCINATE SYNTHETASE"/>
    <property type="match status" value="1"/>
</dbReference>
<dbReference type="InterPro" id="IPR001114">
    <property type="entry name" value="Adenylosuccinate_synthetase"/>
</dbReference>
<feature type="binding site" evidence="8">
    <location>
        <position position="13"/>
    </location>
    <ligand>
        <name>Mg(2+)</name>
        <dbReference type="ChEBI" id="CHEBI:18420"/>
    </ligand>
</feature>
<keyword evidence="3 8" id="KW-0479">Metal-binding</keyword>
<evidence type="ECO:0000256" key="7">
    <source>
        <dbReference type="ARBA" id="ARBA00023134"/>
    </source>
</evidence>
<evidence type="ECO:0000313" key="11">
    <source>
        <dbReference type="EMBL" id="NYH87258.1"/>
    </source>
</evidence>
<evidence type="ECO:0000256" key="6">
    <source>
        <dbReference type="ARBA" id="ARBA00022842"/>
    </source>
</evidence>
<proteinExistence type="inferred from homology"/>
<comment type="subunit">
    <text evidence="1 8">Homodimer.</text>
</comment>
<evidence type="ECO:0000313" key="14">
    <source>
        <dbReference type="Proteomes" id="UP000533017"/>
    </source>
</evidence>
<gene>
    <name evidence="8" type="primary">purA</name>
    <name evidence="11" type="ORF">FHR37_006109</name>
    <name evidence="12" type="ORF">SAMN05421678_113138</name>
</gene>
<dbReference type="PANTHER" id="PTHR11846">
    <property type="entry name" value="ADENYLOSUCCINATE SYNTHETASE"/>
    <property type="match status" value="1"/>
</dbReference>
<dbReference type="EMBL" id="JACBZA010000001">
    <property type="protein sequence ID" value="NYH87258.1"/>
    <property type="molecule type" value="Genomic_DNA"/>
</dbReference>
<keyword evidence="2 8" id="KW-0436">Ligase</keyword>
<keyword evidence="7 8" id="KW-0342">GTP-binding</keyword>
<evidence type="ECO:0000313" key="12">
    <source>
        <dbReference type="EMBL" id="SFH18720.1"/>
    </source>
</evidence>
<feature type="binding site" evidence="8">
    <location>
        <begin position="412"/>
        <end position="414"/>
    </location>
    <ligand>
        <name>GTP</name>
        <dbReference type="ChEBI" id="CHEBI:37565"/>
    </ligand>
</feature>
<dbReference type="Gene3D" id="3.90.170.10">
    <property type="entry name" value="Adenylosuccinate Synthetase, subunit A, domain 3"/>
    <property type="match status" value="1"/>
</dbReference>